<evidence type="ECO:0000313" key="1">
    <source>
        <dbReference type="EMBL" id="MBB4437715.1"/>
    </source>
</evidence>
<sequence>MFRIDRDLHCRQQMVGLGGNADDRKEFGMLRLRPPARLGSGRVGMDAKGATVVSGDGEIWALPFPVYFLGVKM</sequence>
<proteinExistence type="predicted"/>
<dbReference type="AlphaFoldDB" id="A0A7W6UGI6"/>
<organism evidence="1 2">
    <name type="scientific">Rhizobium esperanzae</name>
    <dbReference type="NCBI Taxonomy" id="1967781"/>
    <lineage>
        <taxon>Bacteria</taxon>
        <taxon>Pseudomonadati</taxon>
        <taxon>Pseudomonadota</taxon>
        <taxon>Alphaproteobacteria</taxon>
        <taxon>Hyphomicrobiales</taxon>
        <taxon>Rhizobiaceae</taxon>
        <taxon>Rhizobium/Agrobacterium group</taxon>
        <taxon>Rhizobium</taxon>
    </lineage>
</organism>
<gene>
    <name evidence="1" type="ORF">GGE15_000964</name>
</gene>
<protein>
    <submittedName>
        <fullName evidence="1">Uncharacterized protein</fullName>
    </submittedName>
</protein>
<evidence type="ECO:0000313" key="2">
    <source>
        <dbReference type="Proteomes" id="UP000533724"/>
    </source>
</evidence>
<accession>A0A7W6UGI6</accession>
<name>A0A7W6UGI6_9HYPH</name>
<dbReference type="Proteomes" id="UP000533724">
    <property type="component" value="Unassembled WGS sequence"/>
</dbReference>
<reference evidence="1 2" key="1">
    <citation type="submission" date="2020-08" db="EMBL/GenBank/DDBJ databases">
        <title>Genomic Encyclopedia of Type Strains, Phase IV (KMG-V): Genome sequencing to study the core and pangenomes of soil and plant-associated prokaryotes.</title>
        <authorList>
            <person name="Whitman W."/>
        </authorList>
    </citation>
    <scope>NUCLEOTIDE SEQUENCE [LARGE SCALE GENOMIC DNA]</scope>
    <source>
        <strain evidence="1 2">SEMIA 414</strain>
    </source>
</reference>
<comment type="caution">
    <text evidence="1">The sequence shown here is derived from an EMBL/GenBank/DDBJ whole genome shotgun (WGS) entry which is preliminary data.</text>
</comment>
<dbReference type="EMBL" id="JACIHI010000002">
    <property type="protein sequence ID" value="MBB4437715.1"/>
    <property type="molecule type" value="Genomic_DNA"/>
</dbReference>